<feature type="transmembrane region" description="Helical" evidence="1">
    <location>
        <begin position="26"/>
        <end position="48"/>
    </location>
</feature>
<keyword evidence="1" id="KW-0472">Membrane</keyword>
<gene>
    <name evidence="2" type="ORF">HPULCUR_002966</name>
</gene>
<proteinExistence type="predicted"/>
<accession>A0ABP9XS26</accession>
<organism evidence="2 3">
    <name type="scientific">Helicostylum pulchrum</name>
    <dbReference type="NCBI Taxonomy" id="562976"/>
    <lineage>
        <taxon>Eukaryota</taxon>
        <taxon>Fungi</taxon>
        <taxon>Fungi incertae sedis</taxon>
        <taxon>Mucoromycota</taxon>
        <taxon>Mucoromycotina</taxon>
        <taxon>Mucoromycetes</taxon>
        <taxon>Mucorales</taxon>
        <taxon>Mucorineae</taxon>
        <taxon>Mucoraceae</taxon>
        <taxon>Helicostylum</taxon>
    </lineage>
</organism>
<dbReference type="EMBL" id="BAABUJ010000008">
    <property type="protein sequence ID" value="GAA5797578.1"/>
    <property type="molecule type" value="Genomic_DNA"/>
</dbReference>
<comment type="caution">
    <text evidence="2">The sequence shown here is derived from an EMBL/GenBank/DDBJ whole genome shotgun (WGS) entry which is preliminary data.</text>
</comment>
<reference evidence="2 3" key="1">
    <citation type="submission" date="2024-04" db="EMBL/GenBank/DDBJ databases">
        <title>genome sequences of Mucor flavus KT1a and Helicostylum pulchrum KT1b strains isolation_sourced from the surface of a dry-aged beef.</title>
        <authorList>
            <person name="Toyotome T."/>
            <person name="Hosono M."/>
            <person name="Torimaru M."/>
            <person name="Fukuda K."/>
            <person name="Mikami N."/>
        </authorList>
    </citation>
    <scope>NUCLEOTIDE SEQUENCE [LARGE SCALE GENOMIC DNA]</scope>
    <source>
        <strain evidence="2 3">KT1b</strain>
    </source>
</reference>
<dbReference type="Proteomes" id="UP001476247">
    <property type="component" value="Unassembled WGS sequence"/>
</dbReference>
<evidence type="ECO:0000313" key="2">
    <source>
        <dbReference type="EMBL" id="GAA5797578.1"/>
    </source>
</evidence>
<protein>
    <submittedName>
        <fullName evidence="2">Uncharacterized protein</fullName>
    </submittedName>
</protein>
<sequence length="127" mass="13956">MKEENIAIDLKQEDIEAEEKIPIEKYLFYIGFVFPIAWFIGSTTKGYSYSSYVWKKRCRIAVTLMLVLAIVMVATVMVVKPTLFGLKSDIGAQTSAATNNAIRPGVPILGTNDFGDTVAGISVDSNE</sequence>
<evidence type="ECO:0000256" key="1">
    <source>
        <dbReference type="SAM" id="Phobius"/>
    </source>
</evidence>
<evidence type="ECO:0000313" key="3">
    <source>
        <dbReference type="Proteomes" id="UP001476247"/>
    </source>
</evidence>
<keyword evidence="1" id="KW-0812">Transmembrane</keyword>
<feature type="transmembrane region" description="Helical" evidence="1">
    <location>
        <begin position="60"/>
        <end position="79"/>
    </location>
</feature>
<name>A0ABP9XS26_9FUNG</name>
<keyword evidence="3" id="KW-1185">Reference proteome</keyword>
<keyword evidence="1" id="KW-1133">Transmembrane helix</keyword>